<feature type="compositionally biased region" description="Basic and acidic residues" evidence="1">
    <location>
        <begin position="384"/>
        <end position="393"/>
    </location>
</feature>
<feature type="region of interest" description="Disordered" evidence="1">
    <location>
        <begin position="799"/>
        <end position="926"/>
    </location>
</feature>
<evidence type="ECO:0000256" key="1">
    <source>
        <dbReference type="SAM" id="MobiDB-lite"/>
    </source>
</evidence>
<feature type="compositionally biased region" description="Polar residues" evidence="1">
    <location>
        <begin position="533"/>
        <end position="543"/>
    </location>
</feature>
<keyword evidence="2" id="KW-0812">Transmembrane</keyword>
<organism evidence="3 4">
    <name type="scientific">Septoria linicola</name>
    <dbReference type="NCBI Taxonomy" id="215465"/>
    <lineage>
        <taxon>Eukaryota</taxon>
        <taxon>Fungi</taxon>
        <taxon>Dikarya</taxon>
        <taxon>Ascomycota</taxon>
        <taxon>Pezizomycotina</taxon>
        <taxon>Dothideomycetes</taxon>
        <taxon>Dothideomycetidae</taxon>
        <taxon>Mycosphaerellales</taxon>
        <taxon>Mycosphaerellaceae</taxon>
        <taxon>Septoria</taxon>
    </lineage>
</organism>
<dbReference type="EMBL" id="CP099418">
    <property type="protein sequence ID" value="USW48234.1"/>
    <property type="molecule type" value="Genomic_DNA"/>
</dbReference>
<feature type="compositionally biased region" description="Basic and acidic residues" evidence="1">
    <location>
        <begin position="1"/>
        <end position="12"/>
    </location>
</feature>
<feature type="compositionally biased region" description="Basic and acidic residues" evidence="1">
    <location>
        <begin position="973"/>
        <end position="988"/>
    </location>
</feature>
<feature type="compositionally biased region" description="Polar residues" evidence="1">
    <location>
        <begin position="217"/>
        <end position="238"/>
    </location>
</feature>
<dbReference type="PANTHER" id="PTHR38426:SF1">
    <property type="entry name" value="MAINTENANCE OF TELOMERE CAPPING PROTEIN 4"/>
    <property type="match status" value="1"/>
</dbReference>
<dbReference type="AlphaFoldDB" id="A0A9Q9AI79"/>
<feature type="region of interest" description="Disordered" evidence="1">
    <location>
        <begin position="958"/>
        <end position="997"/>
    </location>
</feature>
<reference evidence="3" key="1">
    <citation type="submission" date="2022-06" db="EMBL/GenBank/DDBJ databases">
        <title>Complete genome sequences of two strains of the flax pathogen Septoria linicola.</title>
        <authorList>
            <person name="Lapalu N."/>
            <person name="Simon A."/>
            <person name="Demenou B."/>
            <person name="Paumier D."/>
            <person name="Guillot M.-P."/>
            <person name="Gout L."/>
            <person name="Valade R."/>
        </authorList>
    </citation>
    <scope>NUCLEOTIDE SEQUENCE</scope>
    <source>
        <strain evidence="3">SE15195</strain>
    </source>
</reference>
<feature type="region of interest" description="Disordered" evidence="1">
    <location>
        <begin position="213"/>
        <end position="254"/>
    </location>
</feature>
<feature type="compositionally biased region" description="Basic and acidic residues" evidence="1">
    <location>
        <begin position="544"/>
        <end position="558"/>
    </location>
</feature>
<feature type="compositionally biased region" description="Low complexity" evidence="1">
    <location>
        <begin position="32"/>
        <end position="43"/>
    </location>
</feature>
<keyword evidence="2" id="KW-1133">Transmembrane helix</keyword>
<feature type="compositionally biased region" description="Basic and acidic residues" evidence="1">
    <location>
        <begin position="44"/>
        <end position="55"/>
    </location>
</feature>
<sequence>MSTHSNPDDVHPKSSPAADVSFSPVDTLHAESSSQAQSRSSSARRSDHSITDRLRASGAKRLSLEDAGKSDTSSHSRIPQRIRKPGGFLLGSVLSNGHARGPETPLKPGKTREQTRQNGGIRVDKRRSNAPRVSGESSHRSSPLSHEIASDGSPNAGAVKQRESSQPSLDPAQLVQMALNLSESRKRHVSNTLPVPVAAAGGRRVVSALDSGYGTVRSASSGGKRASYSNDSRIPTPTSHRRSPLLDESPEPPNAMAQNVVYTFSPATLSRAEKARRYFELASEHRRLLENLPPLKPDAVAPGNYTMQVTSSPGSAHYHMTRITSTESIHKHKLGRSYNPLQALRNRRLRNRERRPLTAPTETFQETDRIRRWIDGVEAAAKEGSFRPGEDQVRLPPFSGELDSEPTAQPGEVRGHRRTDTVNSVVTRPANAWTIEPAELLADTYWIEKNDNKTVVEDRHGNRIFPARPRASLEVPRRSKDITRRSLDADRYDKYAPHQQSDSDQSGAEDQAKTRHKHKHILPLPRLGRNHISRSGSVTSASSDEGRKPPALRFGHDEGGDENIGPLERHMREMIAKDEQGELSSPELVSPDHWDFRNSTFANARGSMDQSRQEAYRPGQGRLSVDTQRIQRSRSGENRASIDHGLASMDEMVVDSPTSPVMPNFSRKNTADSATSKQTSPVKQKAKALKLPIFHSRSKSKERNQIDATDFANTGGVPLSPVLSADSNTELPRSSIDSTRPPHFRRHKTSESIDSELRRTDTSNTTAATSARDSKSSSNRFFKGGRVRDLVRNESSRLGDRFRNSREGVNVDSSVPHSDNSDADADSSVRRGANNDFGGLEDGISPRASLERERPKSKYFIPGLPSFKSPAARDRTAPTSPTSEDSNPFDRMQANPRSRRGDLPTINLPDEGNASEPELSPSRSKNALSWAEDYKRRGSLSHNDLTLVDTESSITNMKVRGSNTPMSGKRHWSISDHAQREQHAKSTTESDQSSRVTTRDVARVRALLLASGIEAQELCKLAHTSRQTPLPLIVKAAETAGQELGTLNRKEENVVAGKWLSGMLDGTTSEIEKLLQHFQTGTVRDLSTQLEELSHKAGDQLAKLVHETSDEADAFNVELTTKMPQDVKRMDSTIDSMFRARRKNLKLVVNFGFKLFEWFLLGIMWSVWLTVVVINSVKKIVLFFVRILKWLLWF</sequence>
<dbReference type="InterPro" id="IPR038769">
    <property type="entry name" value="MTC4"/>
</dbReference>
<gene>
    <name evidence="3" type="ORF">Slin15195_G015530</name>
</gene>
<name>A0A9Q9AI79_9PEZI</name>
<feature type="compositionally biased region" description="Basic and acidic residues" evidence="1">
    <location>
        <begin position="749"/>
        <end position="761"/>
    </location>
</feature>
<feature type="compositionally biased region" description="Polar residues" evidence="1">
    <location>
        <begin position="656"/>
        <end position="682"/>
    </location>
</feature>
<feature type="transmembrane region" description="Helical" evidence="2">
    <location>
        <begin position="1155"/>
        <end position="1177"/>
    </location>
</feature>
<dbReference type="PANTHER" id="PTHR38426">
    <property type="entry name" value="MAINTENANCE OF TELOMERE CAPPING PROTEIN 4"/>
    <property type="match status" value="1"/>
</dbReference>
<accession>A0A9Q9AI79</accession>
<feature type="region of interest" description="Disordered" evidence="1">
    <location>
        <begin position="603"/>
        <end position="781"/>
    </location>
</feature>
<keyword evidence="2" id="KW-0472">Membrane</keyword>
<feature type="compositionally biased region" description="Polar residues" evidence="1">
    <location>
        <begin position="498"/>
        <end position="508"/>
    </location>
</feature>
<dbReference type="Proteomes" id="UP001056384">
    <property type="component" value="Chromosome 1"/>
</dbReference>
<evidence type="ECO:0000313" key="4">
    <source>
        <dbReference type="Proteomes" id="UP001056384"/>
    </source>
</evidence>
<feature type="region of interest" description="Disordered" evidence="1">
    <location>
        <begin position="467"/>
        <end position="565"/>
    </location>
</feature>
<keyword evidence="4" id="KW-1185">Reference proteome</keyword>
<evidence type="ECO:0000313" key="3">
    <source>
        <dbReference type="EMBL" id="USW48234.1"/>
    </source>
</evidence>
<feature type="region of interest" description="Disordered" evidence="1">
    <location>
        <begin position="1"/>
        <end position="171"/>
    </location>
</feature>
<feature type="compositionally biased region" description="Basic and acidic residues" evidence="1">
    <location>
        <begin position="475"/>
        <end position="496"/>
    </location>
</feature>
<feature type="compositionally biased region" description="Polar residues" evidence="1">
    <location>
        <begin position="877"/>
        <end position="886"/>
    </location>
</feature>
<feature type="compositionally biased region" description="Low complexity" evidence="1">
    <location>
        <begin position="762"/>
        <end position="771"/>
    </location>
</feature>
<evidence type="ECO:0000256" key="2">
    <source>
        <dbReference type="SAM" id="Phobius"/>
    </source>
</evidence>
<protein>
    <submittedName>
        <fullName evidence="3">Maintenance of telomere capping protein</fullName>
    </submittedName>
</protein>
<feature type="compositionally biased region" description="Basic and acidic residues" evidence="1">
    <location>
        <begin position="62"/>
        <end position="74"/>
    </location>
</feature>
<feature type="region of interest" description="Disordered" evidence="1">
    <location>
        <begin position="384"/>
        <end position="418"/>
    </location>
</feature>
<feature type="compositionally biased region" description="Polar residues" evidence="1">
    <location>
        <begin position="725"/>
        <end position="738"/>
    </location>
</feature>
<proteinExistence type="predicted"/>